<protein>
    <submittedName>
        <fullName evidence="1">Uncharacterized protein</fullName>
    </submittedName>
</protein>
<reference evidence="1 2" key="1">
    <citation type="journal article" date="2019" name="Int. J. Syst. Evol. Microbiol.">
        <title>Capsulimonas corticalis gen. nov., sp. nov., an aerobic capsulated bacterium, of a novel bacterial order, Capsulimonadales ord. nov., of the class Armatimonadia of the phylum Armatimonadetes.</title>
        <authorList>
            <person name="Li J."/>
            <person name="Kudo C."/>
            <person name="Tonouchi A."/>
        </authorList>
    </citation>
    <scope>NUCLEOTIDE SEQUENCE [LARGE SCALE GENOMIC DNA]</scope>
    <source>
        <strain evidence="1 2">AX-7</strain>
    </source>
</reference>
<organism evidence="1 2">
    <name type="scientific">Capsulimonas corticalis</name>
    <dbReference type="NCBI Taxonomy" id="2219043"/>
    <lineage>
        <taxon>Bacteria</taxon>
        <taxon>Bacillati</taxon>
        <taxon>Armatimonadota</taxon>
        <taxon>Armatimonadia</taxon>
        <taxon>Capsulimonadales</taxon>
        <taxon>Capsulimonadaceae</taxon>
        <taxon>Capsulimonas</taxon>
    </lineage>
</organism>
<keyword evidence="2" id="KW-1185">Reference proteome</keyword>
<evidence type="ECO:0000313" key="1">
    <source>
        <dbReference type="EMBL" id="BDI30583.1"/>
    </source>
</evidence>
<dbReference type="EMBL" id="AP025739">
    <property type="protein sequence ID" value="BDI30583.1"/>
    <property type="molecule type" value="Genomic_DNA"/>
</dbReference>
<dbReference type="Proteomes" id="UP000287394">
    <property type="component" value="Chromosome"/>
</dbReference>
<accession>A0A402D6K9</accession>
<gene>
    <name evidence="1" type="ORF">CCAX7_26340</name>
</gene>
<dbReference type="AlphaFoldDB" id="A0A402D6K9"/>
<dbReference type="RefSeq" id="WP_119325086.1">
    <property type="nucleotide sequence ID" value="NZ_AP025739.1"/>
</dbReference>
<evidence type="ECO:0000313" key="2">
    <source>
        <dbReference type="Proteomes" id="UP000287394"/>
    </source>
</evidence>
<name>A0A402D6K9_9BACT</name>
<proteinExistence type="predicted"/>
<sequence>MNDHNTDRLADLTTAEQIAKRHYDNALELLACCHRERAADPCQGTLDMLIQARKRVDRAHAAWEQAQEDFAAAWEEEYGWP</sequence>
<dbReference type="KEGG" id="ccot:CCAX7_26340"/>